<dbReference type="RefSeq" id="WP_308452352.1">
    <property type="nucleotide sequence ID" value="NZ_JAJEQR010000002.1"/>
</dbReference>
<dbReference type="AlphaFoldDB" id="A0AAE3E7W5"/>
<gene>
    <name evidence="1" type="ORF">LKD81_00770</name>
</gene>
<name>A0AAE3E7W5_9FIRM</name>
<keyword evidence="2" id="KW-1185">Reference proteome</keyword>
<reference evidence="1" key="1">
    <citation type="submission" date="2021-10" db="EMBL/GenBank/DDBJ databases">
        <title>Anaerobic single-cell dispensing facilitates the cultivation of human gut bacteria.</title>
        <authorList>
            <person name="Afrizal A."/>
        </authorList>
    </citation>
    <scope>NUCLEOTIDE SEQUENCE</scope>
    <source>
        <strain evidence="1">CLA-AA-H215</strain>
    </source>
</reference>
<dbReference type="Proteomes" id="UP001198182">
    <property type="component" value="Unassembled WGS sequence"/>
</dbReference>
<evidence type="ECO:0000313" key="2">
    <source>
        <dbReference type="Proteomes" id="UP001198182"/>
    </source>
</evidence>
<accession>A0AAE3E7W5</accession>
<proteinExistence type="predicted"/>
<protein>
    <submittedName>
        <fullName evidence="1">DUF4177 domain-containing protein</fullName>
    </submittedName>
</protein>
<evidence type="ECO:0000313" key="1">
    <source>
        <dbReference type="EMBL" id="MCC2229533.1"/>
    </source>
</evidence>
<comment type="caution">
    <text evidence="1">The sequence shown here is derived from an EMBL/GenBank/DDBJ whole genome shotgun (WGS) entry which is preliminary data.</text>
</comment>
<organism evidence="1 2">
    <name type="scientific">Hominifimenecus microfluidus</name>
    <dbReference type="NCBI Taxonomy" id="2885348"/>
    <lineage>
        <taxon>Bacteria</taxon>
        <taxon>Bacillati</taxon>
        <taxon>Bacillota</taxon>
        <taxon>Clostridia</taxon>
        <taxon>Lachnospirales</taxon>
        <taxon>Lachnospiraceae</taxon>
        <taxon>Hominifimenecus</taxon>
    </lineage>
</organism>
<sequence>MTYKTIVTDYAPKAKKMADEIEKVINEKAKDGWEPVSFSVTNSCKAILVFRLPEDTEK</sequence>
<dbReference type="EMBL" id="JAJEQR010000002">
    <property type="protein sequence ID" value="MCC2229533.1"/>
    <property type="molecule type" value="Genomic_DNA"/>
</dbReference>